<feature type="region of interest" description="Disordered" evidence="1">
    <location>
        <begin position="322"/>
        <end position="392"/>
    </location>
</feature>
<feature type="region of interest" description="Disordered" evidence="1">
    <location>
        <begin position="1"/>
        <end position="23"/>
    </location>
</feature>
<gene>
    <name evidence="3" type="ORF">CcaverHIS019_0602830</name>
</gene>
<feature type="compositionally biased region" description="Low complexity" evidence="1">
    <location>
        <begin position="168"/>
        <end position="194"/>
    </location>
</feature>
<feature type="compositionally biased region" description="Polar residues" evidence="1">
    <location>
        <begin position="594"/>
        <end position="610"/>
    </location>
</feature>
<dbReference type="InterPro" id="IPR029058">
    <property type="entry name" value="AB_hydrolase_fold"/>
</dbReference>
<feature type="region of interest" description="Disordered" evidence="1">
    <location>
        <begin position="224"/>
        <end position="296"/>
    </location>
</feature>
<evidence type="ECO:0000259" key="2">
    <source>
        <dbReference type="Pfam" id="PF00561"/>
    </source>
</evidence>
<feature type="compositionally biased region" description="Low complexity" evidence="1">
    <location>
        <begin position="116"/>
        <end position="132"/>
    </location>
</feature>
<evidence type="ECO:0000313" key="3">
    <source>
        <dbReference type="EMBL" id="BEI93824.1"/>
    </source>
</evidence>
<dbReference type="Proteomes" id="UP001233271">
    <property type="component" value="Chromosome 6"/>
</dbReference>
<protein>
    <recommendedName>
        <fullName evidence="2">AB hydrolase-1 domain-containing protein</fullName>
    </recommendedName>
</protein>
<accession>A0AA48QXR1</accession>
<evidence type="ECO:0000313" key="4">
    <source>
        <dbReference type="Proteomes" id="UP001233271"/>
    </source>
</evidence>
<proteinExistence type="predicted"/>
<dbReference type="PANTHER" id="PTHR43433">
    <property type="entry name" value="HYDROLASE, ALPHA/BETA FOLD FAMILY PROTEIN"/>
    <property type="match status" value="1"/>
</dbReference>
<evidence type="ECO:0000256" key="1">
    <source>
        <dbReference type="SAM" id="MobiDB-lite"/>
    </source>
</evidence>
<feature type="domain" description="AB hydrolase-1" evidence="2">
    <location>
        <begin position="433"/>
        <end position="549"/>
    </location>
</feature>
<dbReference type="PANTHER" id="PTHR43433:SF10">
    <property type="entry name" value="AB HYDROLASE-1 DOMAIN-CONTAINING PROTEIN"/>
    <property type="match status" value="1"/>
</dbReference>
<name>A0AA48QXR1_9TREE</name>
<dbReference type="EMBL" id="AP028217">
    <property type="protein sequence ID" value="BEI93824.1"/>
    <property type="molecule type" value="Genomic_DNA"/>
</dbReference>
<feature type="compositionally biased region" description="Basic and acidic residues" evidence="1">
    <location>
        <begin position="346"/>
        <end position="367"/>
    </location>
</feature>
<dbReference type="RefSeq" id="XP_060459089.1">
    <property type="nucleotide sequence ID" value="XM_060602724.1"/>
</dbReference>
<feature type="region of interest" description="Disordered" evidence="1">
    <location>
        <begin position="85"/>
        <end position="194"/>
    </location>
</feature>
<keyword evidence="4" id="KW-1185">Reference proteome</keyword>
<dbReference type="SUPFAM" id="SSF53474">
    <property type="entry name" value="alpha/beta-Hydrolases"/>
    <property type="match status" value="1"/>
</dbReference>
<feature type="region of interest" description="Disordered" evidence="1">
    <location>
        <begin position="577"/>
        <end position="610"/>
    </location>
</feature>
<dbReference type="InterPro" id="IPR000073">
    <property type="entry name" value="AB_hydrolase_1"/>
</dbReference>
<feature type="compositionally biased region" description="Polar residues" evidence="1">
    <location>
        <begin position="368"/>
        <end position="386"/>
    </location>
</feature>
<dbReference type="KEGG" id="ccac:CcaHIS019_0602830"/>
<organism evidence="3 4">
    <name type="scientific">Cutaneotrichosporon cavernicola</name>
    <dbReference type="NCBI Taxonomy" id="279322"/>
    <lineage>
        <taxon>Eukaryota</taxon>
        <taxon>Fungi</taxon>
        <taxon>Dikarya</taxon>
        <taxon>Basidiomycota</taxon>
        <taxon>Agaricomycotina</taxon>
        <taxon>Tremellomycetes</taxon>
        <taxon>Trichosporonales</taxon>
        <taxon>Trichosporonaceae</taxon>
        <taxon>Cutaneotrichosporon</taxon>
    </lineage>
</organism>
<sequence>MDTHLDLLEGLGPPGATRRPTRRVKSIERTWAWVRSRSSVYGEQALMGLEAANEEERRAFEMGRPLTIASSAQIPDILEVATPVRRQSAADVDPEERRRRRQGLTPESLRPPPRPRTVSRSQTTPLFTTTSGPSPPGPSSTASSPTPKPNGTPRQRPRPINSKPPPAAAIALATATASNPASPSSSTTSSARTPVQSINDIVKRHSSALTLAQEHVKDRARLELSTKPSKLGTPKQNRLAEPVLPVREEPSDIDDEAYDYVDQEAPPPPLPPKQQRYLHSREPSRGSLGSFNSSDTDSVVRDFRLAQAAYDQLSAKELRAPIATPPPIIHPPTPTRNNIFSPTPDHSPRAGHNREHLIHSPDPDSLSRQRSATSLLRPNSASPRPNTSDDDAREIAMYLRSPHLNRIMHLPRPFPERPLQVSFADLGKPDGRPVVVFLGLGSVRYLVAIYDDLARALGLRLICIDRWGLGKTDQVPQDRRGLLDWADVVRQVLDELGINRFQMIAHSAGAPYALATALKMERRIHGKIHLLSPWVGGDVEGYKWLKWVPNGVIKSALAAEWRLESYFLGKAPSLKANGKTNGRAGTPGRKDGDTSTTSLNTDDMRSQSSVSDLRVADSLDGFSDDLSHALPGNYQPSVSPITASPAFAHALVQANHAESLSGTTADLLSVVLGRDAKPWGFSYTDIRHPCKIWYGAEDERVSEKSMRWMERAMDAELIVVQEEGHNLMSSRTVMYDVLDSIAEDI</sequence>
<reference evidence="3" key="1">
    <citation type="journal article" date="2023" name="BMC Genomics">
        <title>Chromosome-level genome assemblies of Cutaneotrichosporon spp. (Trichosporonales, Basidiomycota) reveal imbalanced evolution between nucleotide sequences and chromosome synteny.</title>
        <authorList>
            <person name="Kobayashi Y."/>
            <person name="Kayamori A."/>
            <person name="Aoki K."/>
            <person name="Shiwa Y."/>
            <person name="Matsutani M."/>
            <person name="Fujita N."/>
            <person name="Sugita T."/>
            <person name="Iwasaki W."/>
            <person name="Tanaka N."/>
            <person name="Takashima M."/>
        </authorList>
    </citation>
    <scope>NUCLEOTIDE SEQUENCE</scope>
    <source>
        <strain evidence="3">HIS019</strain>
    </source>
</reference>
<dbReference type="AlphaFoldDB" id="A0AA48QXR1"/>
<dbReference type="GeneID" id="85497694"/>
<feature type="compositionally biased region" description="Polar residues" evidence="1">
    <location>
        <begin position="287"/>
        <end position="296"/>
    </location>
</feature>
<dbReference type="InterPro" id="IPR050471">
    <property type="entry name" value="AB_hydrolase"/>
</dbReference>
<dbReference type="Gene3D" id="3.40.50.1820">
    <property type="entry name" value="alpha/beta hydrolase"/>
    <property type="match status" value="1"/>
</dbReference>
<feature type="compositionally biased region" description="Acidic residues" evidence="1">
    <location>
        <begin position="251"/>
        <end position="262"/>
    </location>
</feature>
<dbReference type="Pfam" id="PF00561">
    <property type="entry name" value="Abhydrolase_1"/>
    <property type="match status" value="1"/>
</dbReference>
<feature type="compositionally biased region" description="Pro residues" evidence="1">
    <location>
        <begin position="323"/>
        <end position="334"/>
    </location>
</feature>